<feature type="repeat" description="WD" evidence="3">
    <location>
        <begin position="909"/>
        <end position="950"/>
    </location>
</feature>
<dbReference type="Gene3D" id="2.60.40.150">
    <property type="entry name" value="C2 domain"/>
    <property type="match status" value="1"/>
</dbReference>
<dbReference type="InterPro" id="IPR019775">
    <property type="entry name" value="WD40_repeat_CS"/>
</dbReference>
<keyword evidence="7" id="KW-1185">Reference proteome</keyword>
<proteinExistence type="predicted"/>
<dbReference type="Gene3D" id="2.130.10.10">
    <property type="entry name" value="YVTN repeat-like/Quinoprotein amine dehydrogenase"/>
    <property type="match status" value="4"/>
</dbReference>
<dbReference type="Pfam" id="PF00400">
    <property type="entry name" value="WD40"/>
    <property type="match status" value="8"/>
</dbReference>
<comment type="caution">
    <text evidence="6">The sequence shown here is derived from an EMBL/GenBank/DDBJ whole genome shotgun (WGS) entry which is preliminary data.</text>
</comment>
<dbReference type="InterPro" id="IPR011047">
    <property type="entry name" value="Quinoprotein_ADH-like_sf"/>
</dbReference>
<dbReference type="SUPFAM" id="SSF49562">
    <property type="entry name" value="C2 domain (Calcium/lipid-binding domain, CaLB)"/>
    <property type="match status" value="1"/>
</dbReference>
<keyword evidence="1 3" id="KW-0853">WD repeat</keyword>
<gene>
    <name evidence="6" type="ORF">DFH08DRAFT_731798</name>
</gene>
<feature type="domain" description="Bulb-type lectin" evidence="5">
    <location>
        <begin position="1066"/>
        <end position="1200"/>
    </location>
</feature>
<dbReference type="InterPro" id="IPR015943">
    <property type="entry name" value="WD40/YVTN_repeat-like_dom_sf"/>
</dbReference>
<dbReference type="InterPro" id="IPR050349">
    <property type="entry name" value="WD_LIS1/nudF_dynein_reg"/>
</dbReference>
<feature type="repeat" description="WD" evidence="3">
    <location>
        <begin position="1167"/>
        <end position="1208"/>
    </location>
</feature>
<dbReference type="PRINTS" id="PR00320">
    <property type="entry name" value="GPROTEINBRPT"/>
</dbReference>
<feature type="repeat" description="WD" evidence="3">
    <location>
        <begin position="1038"/>
        <end position="1079"/>
    </location>
</feature>
<dbReference type="PROSITE" id="PS50837">
    <property type="entry name" value="NACHT"/>
    <property type="match status" value="1"/>
</dbReference>
<reference evidence="6" key="1">
    <citation type="submission" date="2023-03" db="EMBL/GenBank/DDBJ databases">
        <title>Massive genome expansion in bonnet fungi (Mycena s.s.) driven by repeated elements and novel gene families across ecological guilds.</title>
        <authorList>
            <consortium name="Lawrence Berkeley National Laboratory"/>
            <person name="Harder C.B."/>
            <person name="Miyauchi S."/>
            <person name="Viragh M."/>
            <person name="Kuo A."/>
            <person name="Thoen E."/>
            <person name="Andreopoulos B."/>
            <person name="Lu D."/>
            <person name="Skrede I."/>
            <person name="Drula E."/>
            <person name="Henrissat B."/>
            <person name="Morin E."/>
            <person name="Kohler A."/>
            <person name="Barry K."/>
            <person name="LaButti K."/>
            <person name="Morin E."/>
            <person name="Salamov A."/>
            <person name="Lipzen A."/>
            <person name="Mereny Z."/>
            <person name="Hegedus B."/>
            <person name="Baldrian P."/>
            <person name="Stursova M."/>
            <person name="Weitz H."/>
            <person name="Taylor A."/>
            <person name="Grigoriev I.V."/>
            <person name="Nagy L.G."/>
            <person name="Martin F."/>
            <person name="Kauserud H."/>
        </authorList>
    </citation>
    <scope>NUCLEOTIDE SEQUENCE</scope>
    <source>
        <strain evidence="6">CBHHK002</strain>
    </source>
</reference>
<dbReference type="EMBL" id="JARIHO010000004">
    <property type="protein sequence ID" value="KAJ7362438.1"/>
    <property type="molecule type" value="Genomic_DNA"/>
</dbReference>
<evidence type="ECO:0000256" key="2">
    <source>
        <dbReference type="ARBA" id="ARBA00022737"/>
    </source>
</evidence>
<dbReference type="PANTHER" id="PTHR44129">
    <property type="entry name" value="WD REPEAT-CONTAINING PROTEIN POP1"/>
    <property type="match status" value="1"/>
</dbReference>
<evidence type="ECO:0000259" key="4">
    <source>
        <dbReference type="PROSITE" id="PS50837"/>
    </source>
</evidence>
<feature type="repeat" description="WD" evidence="3">
    <location>
        <begin position="1210"/>
        <end position="1243"/>
    </location>
</feature>
<dbReference type="PROSITE" id="PS00678">
    <property type="entry name" value="WD_REPEATS_1"/>
    <property type="match status" value="6"/>
</dbReference>
<evidence type="ECO:0000256" key="3">
    <source>
        <dbReference type="PROSITE-ProRule" id="PRU00221"/>
    </source>
</evidence>
<feature type="domain" description="NACHT" evidence="4">
    <location>
        <begin position="378"/>
        <end position="528"/>
    </location>
</feature>
<dbReference type="SUPFAM" id="SSF50998">
    <property type="entry name" value="Quinoprotein alcohol dehydrogenase-like"/>
    <property type="match status" value="1"/>
</dbReference>
<organism evidence="6 7">
    <name type="scientific">Mycena albidolilacea</name>
    <dbReference type="NCBI Taxonomy" id="1033008"/>
    <lineage>
        <taxon>Eukaryota</taxon>
        <taxon>Fungi</taxon>
        <taxon>Dikarya</taxon>
        <taxon>Basidiomycota</taxon>
        <taxon>Agaricomycotina</taxon>
        <taxon>Agaricomycetes</taxon>
        <taxon>Agaricomycetidae</taxon>
        <taxon>Agaricales</taxon>
        <taxon>Marasmiineae</taxon>
        <taxon>Mycenaceae</taxon>
        <taxon>Mycena</taxon>
    </lineage>
</organism>
<dbReference type="Pfam" id="PF24883">
    <property type="entry name" value="NPHP3_N"/>
    <property type="match status" value="1"/>
</dbReference>
<dbReference type="InterPro" id="IPR035892">
    <property type="entry name" value="C2_domain_sf"/>
</dbReference>
<keyword evidence="2" id="KW-0677">Repeat</keyword>
<feature type="repeat" description="WD" evidence="3">
    <location>
        <begin position="1124"/>
        <end position="1165"/>
    </location>
</feature>
<dbReference type="SUPFAM" id="SSF52540">
    <property type="entry name" value="P-loop containing nucleoside triphosphate hydrolases"/>
    <property type="match status" value="1"/>
</dbReference>
<accession>A0AAD7AM79</accession>
<dbReference type="PROSITE" id="PS50927">
    <property type="entry name" value="BULB_LECTIN"/>
    <property type="match status" value="1"/>
</dbReference>
<dbReference type="Gene3D" id="3.40.50.300">
    <property type="entry name" value="P-loop containing nucleotide triphosphate hydrolases"/>
    <property type="match status" value="1"/>
</dbReference>
<evidence type="ECO:0008006" key="8">
    <source>
        <dbReference type="Google" id="ProtNLM"/>
    </source>
</evidence>
<evidence type="ECO:0000256" key="1">
    <source>
        <dbReference type="ARBA" id="ARBA00022574"/>
    </source>
</evidence>
<dbReference type="InterPro" id="IPR020472">
    <property type="entry name" value="WD40_PAC1"/>
</dbReference>
<feature type="repeat" description="WD" evidence="3">
    <location>
        <begin position="995"/>
        <end position="1036"/>
    </location>
</feature>
<evidence type="ECO:0000313" key="6">
    <source>
        <dbReference type="EMBL" id="KAJ7362438.1"/>
    </source>
</evidence>
<sequence>MSQTYSLLVQSGSIPNVPGLHLGKNLYVKIDIDEGGIHCKYKTPVAEGSLAPKWDFAQTISLFSASANITFGLCHKTMVKKVVGQLTTTIGELVQRCTTHNDAPVELDIQARGSVVGMLCVLLKANTVDQLREAANHGLLETQQGIAEISSASTVSRVAGATTMVVGVIKENKDLGSALLKVASRLKPLVEMGDKIAKIHPYVNLAWSVITSVYKALDAKLEADQKIIELAETMAEVYSFTNDVGFLEAPNKLLEDAILRIVIQTVECSFFIREYTGHGFLGTLGRATFTDVSEKIVKFSQCLKQLKQQFEHGTDIQTLFFSAKIVKDVETLVKSNLLQQLTYHKFDAIQRATCLTGTRSEILATVTEHLSTVHPKTNVYWLSGVAGSGKSTIANSVAQHFRNLQRLGVYIYFDRSAPLGNILAVVVHSIAYWLAKFNAYFESALCAALDADPSLVTAHFSVQVQKLLHEPLKAACTQICGPVVIILDALDECLDSNSRVTLARWISSEEFSKLPLVFQLLVTSRPDSDIQNHFQKKTHITTRNLYPVSDNTESDIERYFCAGLQEIQQSHALDPNWPGDTTIQMLTQLSGNLFIWAATASRFINQYNPEKKLELLLNSGSTISKSLDNLYTVALNGAQWDDHDFCKDACLVLALVTLRENPLNDKEMDLLLELKSGTSAKILTKLACVFQWTPGNPPHPLHASFSDYLLTYNRSGKHAWHIDTRFWNGVLALKCLKILNTKLKFNICDLKTSYLRNTEVPNLSGKIQECISSDLDYASRFWGAHIKNADSENTILNAVKEFTFTRFLYWLEVLSLSGQVSSANRSLSQAFSRLQGRDTELDEFLKDALRFILGFGSVMVQSAPHIYLSALAFSPEKSLVRSKFKSSFRNIGHFDSKLGDDWAALQKILSGHLGMVNSVAFSPDGNHIVSGSYDQTVRIWDAYTGAAVGEPLEGHTSWVYSVAFSPDGNHIVSGSDDQTVRIWDAHTGAAVGEPLEGHTSRVSSVAFSPDGNHIVSGSYDQTVRIWDAHTGAAVGEPLEGHTSAVYSVAFSPDGNHIVSGSYDQTVRIWDAHTGAAVGEPLEGHTSRVFSVAFSPDGNHIVSGSSDQTVRIWDAHTGAAVGEPLEGHTYGVSSVAFSPDGNHIVSGSYDQTVRIWDPHTGAAVGEPLEGHTRGVSSVAFSPDGNHIVSGSSDQTVRIWDAHTGAAVGEPLEGHTSGVSSVVFSPDGNHIVSGSYDQTVRIWDA</sequence>
<protein>
    <recommendedName>
        <fullName evidence="8">NACHT domain-containing protein</fullName>
    </recommendedName>
</protein>
<dbReference type="InterPro" id="IPR007111">
    <property type="entry name" value="NACHT_NTPase"/>
</dbReference>
<evidence type="ECO:0000313" key="7">
    <source>
        <dbReference type="Proteomes" id="UP001218218"/>
    </source>
</evidence>
<feature type="repeat" description="WD" evidence="3">
    <location>
        <begin position="952"/>
        <end position="993"/>
    </location>
</feature>
<dbReference type="PROSITE" id="PS50294">
    <property type="entry name" value="WD_REPEATS_REGION"/>
    <property type="match status" value="8"/>
</dbReference>
<dbReference type="SMART" id="SM00320">
    <property type="entry name" value="WD40"/>
    <property type="match status" value="8"/>
</dbReference>
<dbReference type="InterPro" id="IPR027417">
    <property type="entry name" value="P-loop_NTPase"/>
</dbReference>
<dbReference type="AlphaFoldDB" id="A0AAD7AM79"/>
<evidence type="ECO:0000259" key="5">
    <source>
        <dbReference type="PROSITE" id="PS50927"/>
    </source>
</evidence>
<dbReference type="Proteomes" id="UP001218218">
    <property type="component" value="Unassembled WGS sequence"/>
</dbReference>
<dbReference type="InterPro" id="IPR001680">
    <property type="entry name" value="WD40_rpt"/>
</dbReference>
<dbReference type="PROSITE" id="PS50082">
    <property type="entry name" value="WD_REPEATS_2"/>
    <property type="match status" value="8"/>
</dbReference>
<dbReference type="InterPro" id="IPR001480">
    <property type="entry name" value="Bulb-type_lectin_dom"/>
</dbReference>
<feature type="non-terminal residue" evidence="6">
    <location>
        <position position="1"/>
    </location>
</feature>
<name>A0AAD7AM79_9AGAR</name>
<dbReference type="InterPro" id="IPR056884">
    <property type="entry name" value="NPHP3-like_N"/>
</dbReference>
<dbReference type="CDD" id="cd00200">
    <property type="entry name" value="WD40"/>
    <property type="match status" value="1"/>
</dbReference>
<feature type="repeat" description="WD" evidence="3">
    <location>
        <begin position="1081"/>
        <end position="1122"/>
    </location>
</feature>